<dbReference type="InterPro" id="IPR017871">
    <property type="entry name" value="ABC_transporter-like_CS"/>
</dbReference>
<dbReference type="GO" id="GO:0016887">
    <property type="term" value="F:ATP hydrolysis activity"/>
    <property type="evidence" value="ECO:0007669"/>
    <property type="project" value="InterPro"/>
</dbReference>
<dbReference type="NCBIfam" id="TIGR01727">
    <property type="entry name" value="oligo_HPY"/>
    <property type="match status" value="1"/>
</dbReference>
<evidence type="ECO:0000256" key="3">
    <source>
        <dbReference type="ARBA" id="ARBA00022448"/>
    </source>
</evidence>
<evidence type="ECO:0000256" key="2">
    <source>
        <dbReference type="ARBA" id="ARBA00005417"/>
    </source>
</evidence>
<keyword evidence="3" id="KW-0813">Transport</keyword>
<reference evidence="9 10" key="1">
    <citation type="submission" date="2018-02" db="EMBL/GenBank/DDBJ databases">
        <title>novel marine gammaproteobacteria from coastal saline agro ecosystem.</title>
        <authorList>
            <person name="Krishnan R."/>
            <person name="Ramesh Kumar N."/>
        </authorList>
    </citation>
    <scope>NUCLEOTIDE SEQUENCE [LARGE SCALE GENOMIC DNA]</scope>
    <source>
        <strain evidence="9 10">228</strain>
    </source>
</reference>
<dbReference type="InterPro" id="IPR003593">
    <property type="entry name" value="AAA+_ATPase"/>
</dbReference>
<dbReference type="GO" id="GO:0055085">
    <property type="term" value="P:transmembrane transport"/>
    <property type="evidence" value="ECO:0007669"/>
    <property type="project" value="UniProtKB-ARBA"/>
</dbReference>
<dbReference type="Proteomes" id="UP000238196">
    <property type="component" value="Unassembled WGS sequence"/>
</dbReference>
<dbReference type="InterPro" id="IPR003439">
    <property type="entry name" value="ABC_transporter-like_ATP-bd"/>
</dbReference>
<dbReference type="InterPro" id="IPR050388">
    <property type="entry name" value="ABC_Ni/Peptide_Import"/>
</dbReference>
<dbReference type="PROSITE" id="PS00211">
    <property type="entry name" value="ABC_TRANSPORTER_1"/>
    <property type="match status" value="1"/>
</dbReference>
<sequence length="329" mass="35585">MALLSIKNLTVTFGEGDNPFRAVDRISYTVDEGEVLGIVGESGSGKSVSSLSVMGLIDYPGKVKADELTFDGSDLLSLSAKARRKITGDDIAMIFQDPMTSLNPCFTVGYQIVEALKVHGGGSKKELKARAIELLKQVGIPAPESRYDNYPHQLSGGMSQRMMIAMAIACNPRLLIADEPTTALDVTIQAQIIDLLVNLQKARGMGLILITHDLALVAEVANRIVVMYAGQIVEMAPADQLFVTPRHPYTQALLRSLPEHSAGDSRLQALPGVVPGKHDRPQGCLLNPRCPYATDRCRKEEPGLQPYPGNSARMVKCFYPLNDEGSPAV</sequence>
<evidence type="ECO:0000256" key="5">
    <source>
        <dbReference type="ARBA" id="ARBA00022741"/>
    </source>
</evidence>
<dbReference type="Pfam" id="PF08352">
    <property type="entry name" value="oligo_HPY"/>
    <property type="match status" value="1"/>
</dbReference>
<organism evidence="9 10">
    <name type="scientific">Proteobacteria bacterium 228</name>
    <dbReference type="NCBI Taxonomy" id="2083153"/>
    <lineage>
        <taxon>Bacteria</taxon>
        <taxon>Pseudomonadati</taxon>
        <taxon>Pseudomonadota</taxon>
    </lineage>
</organism>
<proteinExistence type="inferred from homology"/>
<keyword evidence="7" id="KW-0472">Membrane</keyword>
<evidence type="ECO:0000256" key="6">
    <source>
        <dbReference type="ARBA" id="ARBA00022840"/>
    </source>
</evidence>
<protein>
    <submittedName>
        <fullName evidence="9">Dipeptide ABC transporter ATP-binding protein</fullName>
    </submittedName>
</protein>
<evidence type="ECO:0000256" key="1">
    <source>
        <dbReference type="ARBA" id="ARBA00004417"/>
    </source>
</evidence>
<dbReference type="InterPro" id="IPR027417">
    <property type="entry name" value="P-loop_NTPase"/>
</dbReference>
<comment type="caution">
    <text evidence="9">The sequence shown here is derived from an EMBL/GenBank/DDBJ whole genome shotgun (WGS) entry which is preliminary data.</text>
</comment>
<dbReference type="GO" id="GO:0005886">
    <property type="term" value="C:plasma membrane"/>
    <property type="evidence" value="ECO:0007669"/>
    <property type="project" value="UniProtKB-SubCell"/>
</dbReference>
<comment type="subcellular location">
    <subcellularLocation>
        <location evidence="1">Cell inner membrane</location>
        <topology evidence="1">Peripheral membrane protein</topology>
    </subcellularLocation>
</comment>
<name>A0A2S5KRB1_9PROT</name>
<evidence type="ECO:0000313" key="9">
    <source>
        <dbReference type="EMBL" id="PPC77394.1"/>
    </source>
</evidence>
<dbReference type="SUPFAM" id="SSF52540">
    <property type="entry name" value="P-loop containing nucleoside triphosphate hydrolases"/>
    <property type="match status" value="1"/>
</dbReference>
<comment type="similarity">
    <text evidence="2">Belongs to the ABC transporter superfamily.</text>
</comment>
<dbReference type="InterPro" id="IPR013563">
    <property type="entry name" value="Oligopep_ABC_C"/>
</dbReference>
<dbReference type="FunFam" id="3.40.50.300:FF:000016">
    <property type="entry name" value="Oligopeptide ABC transporter ATP-binding component"/>
    <property type="match status" value="1"/>
</dbReference>
<accession>A0A2S5KRB1</accession>
<evidence type="ECO:0000259" key="8">
    <source>
        <dbReference type="PROSITE" id="PS50893"/>
    </source>
</evidence>
<gene>
    <name evidence="9" type="ORF">C4K68_11045</name>
</gene>
<dbReference type="GO" id="GO:0015833">
    <property type="term" value="P:peptide transport"/>
    <property type="evidence" value="ECO:0007669"/>
    <property type="project" value="InterPro"/>
</dbReference>
<dbReference type="PANTHER" id="PTHR43297">
    <property type="entry name" value="OLIGOPEPTIDE TRANSPORT ATP-BINDING PROTEIN APPD"/>
    <property type="match status" value="1"/>
</dbReference>
<keyword evidence="4" id="KW-1003">Cell membrane</keyword>
<dbReference type="Gene3D" id="3.40.50.300">
    <property type="entry name" value="P-loop containing nucleotide triphosphate hydrolases"/>
    <property type="match status" value="1"/>
</dbReference>
<dbReference type="EMBL" id="PRLP01000034">
    <property type="protein sequence ID" value="PPC77394.1"/>
    <property type="molecule type" value="Genomic_DNA"/>
</dbReference>
<dbReference type="AlphaFoldDB" id="A0A2S5KRB1"/>
<evidence type="ECO:0000256" key="7">
    <source>
        <dbReference type="ARBA" id="ARBA00023136"/>
    </source>
</evidence>
<dbReference type="SMART" id="SM00382">
    <property type="entry name" value="AAA"/>
    <property type="match status" value="1"/>
</dbReference>
<dbReference type="PROSITE" id="PS50893">
    <property type="entry name" value="ABC_TRANSPORTER_2"/>
    <property type="match status" value="1"/>
</dbReference>
<keyword evidence="6 9" id="KW-0067">ATP-binding</keyword>
<evidence type="ECO:0000256" key="4">
    <source>
        <dbReference type="ARBA" id="ARBA00022475"/>
    </source>
</evidence>
<dbReference type="CDD" id="cd03257">
    <property type="entry name" value="ABC_NikE_OppD_transporters"/>
    <property type="match status" value="1"/>
</dbReference>
<evidence type="ECO:0000313" key="10">
    <source>
        <dbReference type="Proteomes" id="UP000238196"/>
    </source>
</evidence>
<dbReference type="GO" id="GO:0005524">
    <property type="term" value="F:ATP binding"/>
    <property type="evidence" value="ECO:0007669"/>
    <property type="project" value="UniProtKB-KW"/>
</dbReference>
<dbReference type="PANTHER" id="PTHR43297:SF2">
    <property type="entry name" value="DIPEPTIDE TRANSPORT ATP-BINDING PROTEIN DPPD"/>
    <property type="match status" value="1"/>
</dbReference>
<dbReference type="OrthoDB" id="5288952at2"/>
<feature type="domain" description="ABC transporter" evidence="8">
    <location>
        <begin position="4"/>
        <end position="254"/>
    </location>
</feature>
<dbReference type="Pfam" id="PF00005">
    <property type="entry name" value="ABC_tran"/>
    <property type="match status" value="1"/>
</dbReference>
<dbReference type="NCBIfam" id="NF008246">
    <property type="entry name" value="PRK11022.1"/>
    <property type="match status" value="1"/>
</dbReference>
<keyword evidence="5" id="KW-0547">Nucleotide-binding</keyword>